<sequence length="200" mass="23046">MPSSRRYSVCLHLERSSGRYSLHLELHLERSSRRYSLHLGRSTSVGDIGSSLNPALSVDDNYIPVITTKKFQQQPAVMKPSQKTNKELKDSRLAERSNATRPSQGPSKPSQNSGNLLKQPVPTMARLTRKSLAKKIDEDEFYGKFIEKCSWCKKNSNPYNDVYVYKDRPFCSLDCRNSWIALNPDLARRIKKEERFEDVY</sequence>
<feature type="zinc finger region" description="FLZ-type" evidence="6">
    <location>
        <begin position="144"/>
        <end position="187"/>
    </location>
</feature>
<keyword evidence="4" id="KW-0479">Metal-binding</keyword>
<dbReference type="PANTHER" id="PTHR33059">
    <property type="entry name" value="FCS-LIKE ZINC FINGER 5"/>
    <property type="match status" value="1"/>
</dbReference>
<evidence type="ECO:0000313" key="9">
    <source>
        <dbReference type="EMBL" id="KAL3727193.1"/>
    </source>
</evidence>
<dbReference type="EMBL" id="JBJKBG010000008">
    <property type="protein sequence ID" value="KAL3727193.1"/>
    <property type="molecule type" value="Genomic_DNA"/>
</dbReference>
<dbReference type="InterPro" id="IPR007650">
    <property type="entry name" value="Zf-FLZ_dom"/>
</dbReference>
<dbReference type="PROSITE" id="PS51795">
    <property type="entry name" value="ZF_FLZ"/>
    <property type="match status" value="1"/>
</dbReference>
<feature type="compositionally biased region" description="Polar residues" evidence="7">
    <location>
        <begin position="97"/>
        <end position="116"/>
    </location>
</feature>
<dbReference type="GO" id="GO:0005737">
    <property type="term" value="C:cytoplasm"/>
    <property type="evidence" value="ECO:0007669"/>
    <property type="project" value="UniProtKB-SubCell"/>
</dbReference>
<evidence type="ECO:0000256" key="5">
    <source>
        <dbReference type="ARBA" id="ARBA00022771"/>
    </source>
</evidence>
<evidence type="ECO:0000256" key="3">
    <source>
        <dbReference type="ARBA" id="ARBA00022490"/>
    </source>
</evidence>
<feature type="region of interest" description="Disordered" evidence="7">
    <location>
        <begin position="73"/>
        <end position="120"/>
    </location>
</feature>
<keyword evidence="3" id="KW-0963">Cytoplasm</keyword>
<keyword evidence="5" id="KW-0863">Zinc-finger</keyword>
<comment type="subcellular location">
    <subcellularLocation>
        <location evidence="1">Cytoplasm</location>
    </subcellularLocation>
</comment>
<evidence type="ECO:0000256" key="7">
    <source>
        <dbReference type="SAM" id="MobiDB-lite"/>
    </source>
</evidence>
<evidence type="ECO:0000259" key="8">
    <source>
        <dbReference type="PROSITE" id="PS51795"/>
    </source>
</evidence>
<dbReference type="Pfam" id="PF04570">
    <property type="entry name" value="zf-FLZ"/>
    <property type="match status" value="1"/>
</dbReference>
<evidence type="ECO:0000256" key="6">
    <source>
        <dbReference type="PROSITE-ProRule" id="PRU01131"/>
    </source>
</evidence>
<feature type="compositionally biased region" description="Basic and acidic residues" evidence="7">
    <location>
        <begin position="84"/>
        <end position="95"/>
    </location>
</feature>
<name>A0ABD3JLW7_EUCGL</name>
<proteinExistence type="inferred from homology"/>
<comment type="caution">
    <text evidence="9">The sequence shown here is derived from an EMBL/GenBank/DDBJ whole genome shotgun (WGS) entry which is preliminary data.</text>
</comment>
<keyword evidence="10" id="KW-1185">Reference proteome</keyword>
<gene>
    <name evidence="9" type="ORF">ACJRO7_032011</name>
</gene>
<comment type="similarity">
    <text evidence="2">Belongs to the FLZ family.</text>
</comment>
<organism evidence="9 10">
    <name type="scientific">Eucalyptus globulus</name>
    <name type="common">Tasmanian blue gum</name>
    <dbReference type="NCBI Taxonomy" id="34317"/>
    <lineage>
        <taxon>Eukaryota</taxon>
        <taxon>Viridiplantae</taxon>
        <taxon>Streptophyta</taxon>
        <taxon>Embryophyta</taxon>
        <taxon>Tracheophyta</taxon>
        <taxon>Spermatophyta</taxon>
        <taxon>Magnoliopsida</taxon>
        <taxon>eudicotyledons</taxon>
        <taxon>Gunneridae</taxon>
        <taxon>Pentapetalae</taxon>
        <taxon>rosids</taxon>
        <taxon>malvids</taxon>
        <taxon>Myrtales</taxon>
        <taxon>Myrtaceae</taxon>
        <taxon>Myrtoideae</taxon>
        <taxon>Eucalypteae</taxon>
        <taxon>Eucalyptus</taxon>
    </lineage>
</organism>
<reference evidence="9 10" key="1">
    <citation type="submission" date="2024-11" db="EMBL/GenBank/DDBJ databases">
        <title>Chromosome-level genome assembly of Eucalyptus globulus Labill. provides insights into its genome evolution.</title>
        <authorList>
            <person name="Li X."/>
        </authorList>
    </citation>
    <scope>NUCLEOTIDE SEQUENCE [LARGE SCALE GENOMIC DNA]</scope>
    <source>
        <strain evidence="9">CL2024</strain>
        <tissue evidence="9">Fresh tender leaves</tissue>
    </source>
</reference>
<evidence type="ECO:0000256" key="1">
    <source>
        <dbReference type="ARBA" id="ARBA00004496"/>
    </source>
</evidence>
<dbReference type="PANTHER" id="PTHR33059:SF81">
    <property type="entry name" value="FLZ-TYPE DOMAIN-CONTAINING PROTEIN"/>
    <property type="match status" value="1"/>
</dbReference>
<evidence type="ECO:0000256" key="4">
    <source>
        <dbReference type="ARBA" id="ARBA00022723"/>
    </source>
</evidence>
<evidence type="ECO:0000313" key="10">
    <source>
        <dbReference type="Proteomes" id="UP001634007"/>
    </source>
</evidence>
<accession>A0ABD3JLW7</accession>
<evidence type="ECO:0000256" key="2">
    <source>
        <dbReference type="ARBA" id="ARBA00009374"/>
    </source>
</evidence>
<protein>
    <recommendedName>
        <fullName evidence="8">FLZ-type domain-containing protein</fullName>
    </recommendedName>
</protein>
<dbReference type="GO" id="GO:0008270">
    <property type="term" value="F:zinc ion binding"/>
    <property type="evidence" value="ECO:0007669"/>
    <property type="project" value="UniProtKB-KW"/>
</dbReference>
<feature type="domain" description="FLZ-type" evidence="8">
    <location>
        <begin position="144"/>
        <end position="187"/>
    </location>
</feature>
<dbReference type="Proteomes" id="UP001634007">
    <property type="component" value="Unassembled WGS sequence"/>
</dbReference>
<keyword evidence="5" id="KW-0862">Zinc</keyword>
<dbReference type="AlphaFoldDB" id="A0ABD3JLW7"/>